<name>A0AAE1SRP3_9SOLA</name>
<evidence type="ECO:0000313" key="2">
    <source>
        <dbReference type="EMBL" id="KAK4374585.1"/>
    </source>
</evidence>
<feature type="region of interest" description="Disordered" evidence="1">
    <location>
        <begin position="45"/>
        <end position="69"/>
    </location>
</feature>
<organism evidence="2 3">
    <name type="scientific">Anisodus tanguticus</name>
    <dbReference type="NCBI Taxonomy" id="243964"/>
    <lineage>
        <taxon>Eukaryota</taxon>
        <taxon>Viridiplantae</taxon>
        <taxon>Streptophyta</taxon>
        <taxon>Embryophyta</taxon>
        <taxon>Tracheophyta</taxon>
        <taxon>Spermatophyta</taxon>
        <taxon>Magnoliopsida</taxon>
        <taxon>eudicotyledons</taxon>
        <taxon>Gunneridae</taxon>
        <taxon>Pentapetalae</taxon>
        <taxon>asterids</taxon>
        <taxon>lamiids</taxon>
        <taxon>Solanales</taxon>
        <taxon>Solanaceae</taxon>
        <taxon>Solanoideae</taxon>
        <taxon>Hyoscyameae</taxon>
        <taxon>Anisodus</taxon>
    </lineage>
</organism>
<dbReference type="EMBL" id="JAVYJV010000003">
    <property type="protein sequence ID" value="KAK4374585.1"/>
    <property type="molecule type" value="Genomic_DNA"/>
</dbReference>
<dbReference type="AlphaFoldDB" id="A0AAE1SRP3"/>
<dbReference type="Proteomes" id="UP001291623">
    <property type="component" value="Unassembled WGS sequence"/>
</dbReference>
<sequence>MGMIHASERTSNIKACEPGNGRSALQRETEKDTFLSGLLDALQREAEEDTMSSELLDDASNPLDDASNR</sequence>
<feature type="region of interest" description="Disordered" evidence="1">
    <location>
        <begin position="1"/>
        <end position="31"/>
    </location>
</feature>
<comment type="caution">
    <text evidence="2">The sequence shown here is derived from an EMBL/GenBank/DDBJ whole genome shotgun (WGS) entry which is preliminary data.</text>
</comment>
<gene>
    <name evidence="2" type="ORF">RND71_005262</name>
</gene>
<proteinExistence type="predicted"/>
<protein>
    <submittedName>
        <fullName evidence="2">Uncharacterized protein</fullName>
    </submittedName>
</protein>
<accession>A0AAE1SRP3</accession>
<evidence type="ECO:0000256" key="1">
    <source>
        <dbReference type="SAM" id="MobiDB-lite"/>
    </source>
</evidence>
<evidence type="ECO:0000313" key="3">
    <source>
        <dbReference type="Proteomes" id="UP001291623"/>
    </source>
</evidence>
<feature type="compositionally biased region" description="Acidic residues" evidence="1">
    <location>
        <begin position="46"/>
        <end position="57"/>
    </location>
</feature>
<reference evidence="2" key="1">
    <citation type="submission" date="2023-12" db="EMBL/GenBank/DDBJ databases">
        <title>Genome assembly of Anisodus tanguticus.</title>
        <authorList>
            <person name="Wang Y.-J."/>
        </authorList>
    </citation>
    <scope>NUCLEOTIDE SEQUENCE</scope>
    <source>
        <strain evidence="2">KB-2021</strain>
        <tissue evidence="2">Leaf</tissue>
    </source>
</reference>
<keyword evidence="3" id="KW-1185">Reference proteome</keyword>